<evidence type="ECO:0000259" key="12">
    <source>
        <dbReference type="Pfam" id="PF13609"/>
    </source>
</evidence>
<keyword evidence="8" id="KW-0626">Porin</keyword>
<dbReference type="PANTHER" id="PTHR34501">
    <property type="entry name" value="PROTEIN YDDL-RELATED"/>
    <property type="match status" value="1"/>
</dbReference>
<evidence type="ECO:0000256" key="10">
    <source>
        <dbReference type="ARBA" id="ARBA00023237"/>
    </source>
</evidence>
<evidence type="ECO:0000256" key="8">
    <source>
        <dbReference type="ARBA" id="ARBA00023114"/>
    </source>
</evidence>
<feature type="chain" id="PRO_5016259831" evidence="11">
    <location>
        <begin position="29"/>
        <end position="380"/>
    </location>
</feature>
<evidence type="ECO:0000256" key="5">
    <source>
        <dbReference type="ARBA" id="ARBA00022692"/>
    </source>
</evidence>
<proteinExistence type="predicted"/>
<feature type="signal peptide" evidence="11">
    <location>
        <begin position="1"/>
        <end position="28"/>
    </location>
</feature>
<feature type="domain" description="Porin" evidence="12">
    <location>
        <begin position="17"/>
        <end position="359"/>
    </location>
</feature>
<evidence type="ECO:0000256" key="1">
    <source>
        <dbReference type="ARBA" id="ARBA00004571"/>
    </source>
</evidence>
<comment type="subunit">
    <text evidence="2">Homotrimer.</text>
</comment>
<dbReference type="AlphaFoldDB" id="A0A2Z6IB10"/>
<organism evidence="13 14">
    <name type="scientific">Sutterella megalosphaeroides</name>
    <dbReference type="NCBI Taxonomy" id="2494234"/>
    <lineage>
        <taxon>Bacteria</taxon>
        <taxon>Pseudomonadati</taxon>
        <taxon>Pseudomonadota</taxon>
        <taxon>Betaproteobacteria</taxon>
        <taxon>Burkholderiales</taxon>
        <taxon>Sutterellaceae</taxon>
        <taxon>Sutterella</taxon>
    </lineage>
</organism>
<keyword evidence="6 11" id="KW-0732">Signal</keyword>
<evidence type="ECO:0000256" key="11">
    <source>
        <dbReference type="SAM" id="SignalP"/>
    </source>
</evidence>
<evidence type="ECO:0000313" key="13">
    <source>
        <dbReference type="EMBL" id="BBF23725.1"/>
    </source>
</evidence>
<dbReference type="InterPro" id="IPR002299">
    <property type="entry name" value="Porin_Neis"/>
</dbReference>
<dbReference type="CDD" id="cd00342">
    <property type="entry name" value="gram_neg_porins"/>
    <property type="match status" value="1"/>
</dbReference>
<dbReference type="GO" id="GO:0046930">
    <property type="term" value="C:pore complex"/>
    <property type="evidence" value="ECO:0007669"/>
    <property type="project" value="UniProtKB-KW"/>
</dbReference>
<evidence type="ECO:0000256" key="4">
    <source>
        <dbReference type="ARBA" id="ARBA00022452"/>
    </source>
</evidence>
<dbReference type="GO" id="GO:0006811">
    <property type="term" value="P:monoatomic ion transport"/>
    <property type="evidence" value="ECO:0007669"/>
    <property type="project" value="UniProtKB-KW"/>
</dbReference>
<keyword evidence="7" id="KW-0406">Ion transport</keyword>
<evidence type="ECO:0000256" key="7">
    <source>
        <dbReference type="ARBA" id="ARBA00023065"/>
    </source>
</evidence>
<dbReference type="PRINTS" id="PR00184">
    <property type="entry name" value="NEISSPPORIN"/>
</dbReference>
<dbReference type="GO" id="GO:0015288">
    <property type="term" value="F:porin activity"/>
    <property type="evidence" value="ECO:0007669"/>
    <property type="project" value="UniProtKB-KW"/>
</dbReference>
<dbReference type="InterPro" id="IPR050298">
    <property type="entry name" value="Gram-neg_bact_OMP"/>
</dbReference>
<reference evidence="13 14" key="1">
    <citation type="journal article" date="2018" name="Int. J. Syst. Evol. Microbiol.">
        <title>Mesosutterella multiformis gen. nov., sp. nov., a member of the family Sutterellaceae and Sutterella megalosphaeroides sp. nov., isolated from human faeces.</title>
        <authorList>
            <person name="Sakamoto M."/>
            <person name="Ikeyama N."/>
            <person name="Kunihiro T."/>
            <person name="Iino T."/>
            <person name="Yuki M."/>
            <person name="Ohkuma M."/>
        </authorList>
    </citation>
    <scope>NUCLEOTIDE SEQUENCE [LARGE SCALE GENOMIC DNA]</scope>
    <source>
        <strain evidence="13 14">6FBBBH3</strain>
    </source>
</reference>
<dbReference type="InterPro" id="IPR023614">
    <property type="entry name" value="Porin_dom_sf"/>
</dbReference>
<dbReference type="KEGG" id="sutt:SUTMEG_16160"/>
<accession>A0A2Z6IB10</accession>
<keyword evidence="5" id="KW-0812">Transmembrane</keyword>
<evidence type="ECO:0000256" key="9">
    <source>
        <dbReference type="ARBA" id="ARBA00023136"/>
    </source>
</evidence>
<dbReference type="OrthoDB" id="5289162at2"/>
<dbReference type="EMBL" id="AP018786">
    <property type="protein sequence ID" value="BBF23725.1"/>
    <property type="molecule type" value="Genomic_DNA"/>
</dbReference>
<comment type="subcellular location">
    <subcellularLocation>
        <location evidence="1">Cell outer membrane</location>
        <topology evidence="1">Multi-pass membrane protein</topology>
    </subcellularLocation>
</comment>
<dbReference type="Proteomes" id="UP000271003">
    <property type="component" value="Chromosome"/>
</dbReference>
<keyword evidence="4" id="KW-1134">Transmembrane beta strand</keyword>
<dbReference type="InterPro" id="IPR033900">
    <property type="entry name" value="Gram_neg_porin_domain"/>
</dbReference>
<evidence type="ECO:0000256" key="2">
    <source>
        <dbReference type="ARBA" id="ARBA00011233"/>
    </source>
</evidence>
<dbReference type="Pfam" id="PF13609">
    <property type="entry name" value="Porin_4"/>
    <property type="match status" value="1"/>
</dbReference>
<keyword evidence="9" id="KW-0472">Membrane</keyword>
<keyword evidence="14" id="KW-1185">Reference proteome</keyword>
<evidence type="ECO:0000256" key="3">
    <source>
        <dbReference type="ARBA" id="ARBA00022448"/>
    </source>
</evidence>
<sequence>MTPFAPTSKSLLGALTVAALGLASGVQAADVSVYGILDLGLNYQRVDNGHETSNTFQMMSGQNAMSRFGFKGSEDLGNGLKLGFVLENGFDADNGQMKFNRLFSREAQVNLSGDFGQVKVGRLVSFLSGYNTTGLFGPKVSPFSTMWVGVPGHKSVMTGDFVPYDNMVVYHSPSIAGVKLHGAYSFGNDTTKATGLEEGSAEVDRLASLAMSVERGPVYFTLIWDKTFYGNEQNVGHFKDAEHVSAGGNVDFGFAKFFAAAQWFDGVRALGETELAGKDTLLANDAGVKSLDGMTGAGVNLGALIPVSGGRLKLNTGFMKAENADEADRDLKRWTVSAGYEYPLSKRTFVYTGLGYMNDSYGKAEDANRLGFASGMVHTF</sequence>
<gene>
    <name evidence="13" type="ORF">SUTMEG_16160</name>
</gene>
<evidence type="ECO:0000313" key="14">
    <source>
        <dbReference type="Proteomes" id="UP000271003"/>
    </source>
</evidence>
<dbReference type="RefSeq" id="WP_123957684.1">
    <property type="nucleotide sequence ID" value="NZ_AP018786.1"/>
</dbReference>
<evidence type="ECO:0000256" key="6">
    <source>
        <dbReference type="ARBA" id="ARBA00022729"/>
    </source>
</evidence>
<dbReference type="Gene3D" id="2.40.160.10">
    <property type="entry name" value="Porin"/>
    <property type="match status" value="1"/>
</dbReference>
<name>A0A2Z6IB10_9BURK</name>
<keyword evidence="10" id="KW-0998">Cell outer membrane</keyword>
<dbReference type="GO" id="GO:0009279">
    <property type="term" value="C:cell outer membrane"/>
    <property type="evidence" value="ECO:0007669"/>
    <property type="project" value="UniProtKB-SubCell"/>
</dbReference>
<dbReference type="SUPFAM" id="SSF56935">
    <property type="entry name" value="Porins"/>
    <property type="match status" value="1"/>
</dbReference>
<protein>
    <submittedName>
        <fullName evidence="13">Porin</fullName>
    </submittedName>
</protein>
<dbReference type="PANTHER" id="PTHR34501:SF9">
    <property type="entry name" value="MAJOR OUTER MEMBRANE PROTEIN P.IA"/>
    <property type="match status" value="1"/>
</dbReference>
<keyword evidence="3" id="KW-0813">Transport</keyword>